<dbReference type="EMBL" id="CAOQHR010000001">
    <property type="protein sequence ID" value="CAI6239447.1"/>
    <property type="molecule type" value="Genomic_DNA"/>
</dbReference>
<comment type="caution">
    <text evidence="2">The sequence shown here is derived from an EMBL/GenBank/DDBJ whole genome shotgun (WGS) entry which is preliminary data.</text>
</comment>
<feature type="region of interest" description="Disordered" evidence="1">
    <location>
        <begin position="52"/>
        <end position="73"/>
    </location>
</feature>
<dbReference type="AlphaFoldDB" id="A0A9W4U350"/>
<keyword evidence="3" id="KW-1185">Reference proteome</keyword>
<evidence type="ECO:0000256" key="1">
    <source>
        <dbReference type="SAM" id="MobiDB-lite"/>
    </source>
</evidence>
<organism evidence="2 3">
    <name type="scientific">Periconia digitata</name>
    <dbReference type="NCBI Taxonomy" id="1303443"/>
    <lineage>
        <taxon>Eukaryota</taxon>
        <taxon>Fungi</taxon>
        <taxon>Dikarya</taxon>
        <taxon>Ascomycota</taxon>
        <taxon>Pezizomycotina</taxon>
        <taxon>Dothideomycetes</taxon>
        <taxon>Pleosporomycetidae</taxon>
        <taxon>Pleosporales</taxon>
        <taxon>Massarineae</taxon>
        <taxon>Periconiaceae</taxon>
        <taxon>Periconia</taxon>
    </lineage>
</organism>
<evidence type="ECO:0000313" key="3">
    <source>
        <dbReference type="Proteomes" id="UP001152607"/>
    </source>
</evidence>
<evidence type="ECO:0000313" key="2">
    <source>
        <dbReference type="EMBL" id="CAI6239447.1"/>
    </source>
</evidence>
<proteinExistence type="predicted"/>
<name>A0A9W4U350_9PLEO</name>
<protein>
    <submittedName>
        <fullName evidence="2">Uncharacterized protein</fullName>
    </submittedName>
</protein>
<reference evidence="2" key="1">
    <citation type="submission" date="2023-01" db="EMBL/GenBank/DDBJ databases">
        <authorList>
            <person name="Van Ghelder C."/>
            <person name="Rancurel C."/>
        </authorList>
    </citation>
    <scope>NUCLEOTIDE SEQUENCE</scope>
    <source>
        <strain evidence="2">CNCM I-4278</strain>
    </source>
</reference>
<feature type="region of interest" description="Disordered" evidence="1">
    <location>
        <begin position="90"/>
        <end position="109"/>
    </location>
</feature>
<sequence length="156" mass="17271">MQCHHGRVLSGGPLQRIRGSPYTGSGFGFCFSVHRLARMLLAATRAYQGHCSKPSDNERIHHPGYANGHGRRNQPRTICKLRTRCAKSRAGGQGMSIGRPPEPAHPSLRDPGPHCSCWGSILDLHWVRPVRSRRRVLVDNLSSYFPSSSSLVIARP</sequence>
<accession>A0A9W4U350</accession>
<gene>
    <name evidence="2" type="ORF">PDIGIT_LOCUS526</name>
</gene>
<dbReference type="Proteomes" id="UP001152607">
    <property type="component" value="Unassembled WGS sequence"/>
</dbReference>